<protein>
    <recommendedName>
        <fullName evidence="4">Arrestin C-terminal-like domain-containing protein</fullName>
    </recommendedName>
</protein>
<dbReference type="Gene3D" id="2.60.40.640">
    <property type="match status" value="1"/>
</dbReference>
<dbReference type="InterPro" id="IPR053060">
    <property type="entry name" value="Cytokinesis_Signaling_Reg"/>
</dbReference>
<feature type="compositionally biased region" description="Polar residues" evidence="1">
    <location>
        <begin position="403"/>
        <end position="414"/>
    </location>
</feature>
<feature type="compositionally biased region" description="Basic and acidic residues" evidence="1">
    <location>
        <begin position="1055"/>
        <end position="1075"/>
    </location>
</feature>
<reference evidence="3" key="2">
    <citation type="submission" date="2013-12" db="EMBL/GenBank/DDBJ databases">
        <title>Evolution of pathogenesis and genome organization in the Tremellales.</title>
        <authorList>
            <person name="Cuomo C."/>
            <person name="Litvintseva A."/>
            <person name="Heitman J."/>
            <person name="Chen Y."/>
            <person name="Sun S."/>
            <person name="Springer D."/>
            <person name="Dromer F."/>
            <person name="Young S."/>
            <person name="Zeng Q."/>
            <person name="Chapman S."/>
            <person name="Gujja S."/>
            <person name="Saif S."/>
            <person name="Birren B."/>
        </authorList>
    </citation>
    <scope>NUCLEOTIDE SEQUENCE [LARGE SCALE GENOMIC DNA]</scope>
    <source>
        <strain evidence="3">BCC8398</strain>
    </source>
</reference>
<name>A0A1B9GML5_9TREE</name>
<feature type="compositionally biased region" description="Pro residues" evidence="1">
    <location>
        <begin position="1438"/>
        <end position="1447"/>
    </location>
</feature>
<feature type="region of interest" description="Disordered" evidence="1">
    <location>
        <begin position="20"/>
        <end position="41"/>
    </location>
</feature>
<dbReference type="GO" id="GO:0000935">
    <property type="term" value="C:division septum"/>
    <property type="evidence" value="ECO:0007669"/>
    <property type="project" value="TreeGrafter"/>
</dbReference>
<feature type="region of interest" description="Disordered" evidence="1">
    <location>
        <begin position="882"/>
        <end position="932"/>
    </location>
</feature>
<feature type="compositionally biased region" description="Low complexity" evidence="1">
    <location>
        <begin position="723"/>
        <end position="741"/>
    </location>
</feature>
<feature type="compositionally biased region" description="Low complexity" evidence="1">
    <location>
        <begin position="1021"/>
        <end position="1033"/>
    </location>
</feature>
<feature type="compositionally biased region" description="Low complexity" evidence="1">
    <location>
        <begin position="1182"/>
        <end position="1205"/>
    </location>
</feature>
<feature type="compositionally biased region" description="Low complexity" evidence="1">
    <location>
        <begin position="1367"/>
        <end position="1381"/>
    </location>
</feature>
<feature type="compositionally biased region" description="Polar residues" evidence="1">
    <location>
        <begin position="1273"/>
        <end position="1286"/>
    </location>
</feature>
<feature type="compositionally biased region" description="Polar residues" evidence="1">
    <location>
        <begin position="478"/>
        <end position="499"/>
    </location>
</feature>
<evidence type="ECO:0008006" key="4">
    <source>
        <dbReference type="Google" id="ProtNLM"/>
    </source>
</evidence>
<keyword evidence="3" id="KW-1185">Reference proteome</keyword>
<feature type="compositionally biased region" description="Pro residues" evidence="1">
    <location>
        <begin position="692"/>
        <end position="703"/>
    </location>
</feature>
<feature type="compositionally biased region" description="Polar residues" evidence="1">
    <location>
        <begin position="1390"/>
        <end position="1411"/>
    </location>
</feature>
<feature type="compositionally biased region" description="Low complexity" evidence="1">
    <location>
        <begin position="1149"/>
        <end position="1164"/>
    </location>
</feature>
<feature type="compositionally biased region" description="Pro residues" evidence="1">
    <location>
        <begin position="372"/>
        <end position="383"/>
    </location>
</feature>
<feature type="compositionally biased region" description="Low complexity" evidence="1">
    <location>
        <begin position="984"/>
        <end position="995"/>
    </location>
</feature>
<feature type="compositionally biased region" description="Low complexity" evidence="1">
    <location>
        <begin position="519"/>
        <end position="529"/>
    </location>
</feature>
<accession>A0A1B9GML5</accession>
<feature type="compositionally biased region" description="Polar residues" evidence="1">
    <location>
        <begin position="448"/>
        <end position="465"/>
    </location>
</feature>
<feature type="compositionally biased region" description="Low complexity" evidence="1">
    <location>
        <begin position="595"/>
        <end position="628"/>
    </location>
</feature>
<feature type="compositionally biased region" description="Low complexity" evidence="1">
    <location>
        <begin position="783"/>
        <end position="803"/>
    </location>
</feature>
<dbReference type="OrthoDB" id="4001642at2759"/>
<feature type="compositionally biased region" description="Polar residues" evidence="1">
    <location>
        <begin position="886"/>
        <end position="898"/>
    </location>
</feature>
<feature type="compositionally biased region" description="Basic and acidic residues" evidence="1">
    <location>
        <begin position="643"/>
        <end position="657"/>
    </location>
</feature>
<feature type="compositionally biased region" description="Low complexity" evidence="1">
    <location>
        <begin position="1042"/>
        <end position="1054"/>
    </location>
</feature>
<dbReference type="GO" id="GO:0000917">
    <property type="term" value="P:division septum assembly"/>
    <property type="evidence" value="ECO:0007669"/>
    <property type="project" value="TreeGrafter"/>
</dbReference>
<feature type="compositionally biased region" description="Polar residues" evidence="1">
    <location>
        <begin position="1345"/>
        <end position="1357"/>
    </location>
</feature>
<feature type="compositionally biased region" description="Polar residues" evidence="1">
    <location>
        <begin position="1093"/>
        <end position="1105"/>
    </location>
</feature>
<dbReference type="EMBL" id="KI669510">
    <property type="protein sequence ID" value="OCF32213.1"/>
    <property type="molecule type" value="Genomic_DNA"/>
</dbReference>
<evidence type="ECO:0000256" key="1">
    <source>
        <dbReference type="SAM" id="MobiDB-lite"/>
    </source>
</evidence>
<proteinExistence type="predicted"/>
<feature type="compositionally biased region" description="Basic and acidic residues" evidence="1">
    <location>
        <begin position="1241"/>
        <end position="1255"/>
    </location>
</feature>
<feature type="compositionally biased region" description="Basic and acidic residues" evidence="1">
    <location>
        <begin position="1128"/>
        <end position="1142"/>
    </location>
</feature>
<feature type="compositionally biased region" description="Low complexity" evidence="1">
    <location>
        <begin position="1220"/>
        <end position="1232"/>
    </location>
</feature>
<feature type="compositionally biased region" description="Basic and acidic residues" evidence="1">
    <location>
        <begin position="765"/>
        <end position="779"/>
    </location>
</feature>
<evidence type="ECO:0000313" key="3">
    <source>
        <dbReference type="Proteomes" id="UP000092666"/>
    </source>
</evidence>
<gene>
    <name evidence="2" type="ORF">I316_06127</name>
</gene>
<dbReference type="Proteomes" id="UP000092666">
    <property type="component" value="Unassembled WGS sequence"/>
</dbReference>
<evidence type="ECO:0000313" key="2">
    <source>
        <dbReference type="EMBL" id="OCF32213.1"/>
    </source>
</evidence>
<feature type="compositionally biased region" description="Polar residues" evidence="1">
    <location>
        <begin position="1004"/>
        <end position="1016"/>
    </location>
</feature>
<feature type="compositionally biased region" description="Low complexity" evidence="1">
    <location>
        <begin position="416"/>
        <end position="439"/>
    </location>
</feature>
<reference evidence="2 3" key="1">
    <citation type="submission" date="2013-07" db="EMBL/GenBank/DDBJ databases">
        <title>The Genome Sequence of Cryptococcus heveanensis BCC8398.</title>
        <authorList>
            <consortium name="The Broad Institute Genome Sequencing Platform"/>
            <person name="Cuomo C."/>
            <person name="Litvintseva A."/>
            <person name="Chen Y."/>
            <person name="Heitman J."/>
            <person name="Sun S."/>
            <person name="Springer D."/>
            <person name="Dromer F."/>
            <person name="Young S.K."/>
            <person name="Zeng Q."/>
            <person name="Gargeya S."/>
            <person name="Fitzgerald M."/>
            <person name="Abouelleil A."/>
            <person name="Alvarado L."/>
            <person name="Berlin A.M."/>
            <person name="Chapman S.B."/>
            <person name="Dewar J."/>
            <person name="Goldberg J."/>
            <person name="Griggs A."/>
            <person name="Gujja S."/>
            <person name="Hansen M."/>
            <person name="Howarth C."/>
            <person name="Imamovic A."/>
            <person name="Larimer J."/>
            <person name="McCowan C."/>
            <person name="Murphy C."/>
            <person name="Pearson M."/>
            <person name="Priest M."/>
            <person name="Roberts A."/>
            <person name="Saif S."/>
            <person name="Shea T."/>
            <person name="Sykes S."/>
            <person name="Wortman J."/>
            <person name="Nusbaum C."/>
            <person name="Birren B."/>
        </authorList>
    </citation>
    <scope>NUCLEOTIDE SEQUENCE [LARGE SCALE GENOMIC DNA]</scope>
    <source>
        <strain evidence="2 3">BCC8398</strain>
    </source>
</reference>
<feature type="region of interest" description="Disordered" evidence="1">
    <location>
        <begin position="362"/>
        <end position="558"/>
    </location>
</feature>
<organism evidence="2 3">
    <name type="scientific">Kwoniella heveanensis BCC8398</name>
    <dbReference type="NCBI Taxonomy" id="1296120"/>
    <lineage>
        <taxon>Eukaryota</taxon>
        <taxon>Fungi</taxon>
        <taxon>Dikarya</taxon>
        <taxon>Basidiomycota</taxon>
        <taxon>Agaricomycotina</taxon>
        <taxon>Tremellomycetes</taxon>
        <taxon>Tremellales</taxon>
        <taxon>Cryptococcaceae</taxon>
        <taxon>Kwoniella</taxon>
    </lineage>
</organism>
<dbReference type="PANTHER" id="PTHR36419:SF1">
    <property type="entry name" value="RHO1 GEF LOCALIZING PROTEIN 1"/>
    <property type="match status" value="1"/>
</dbReference>
<feature type="region of interest" description="Disordered" evidence="1">
    <location>
        <begin position="595"/>
        <end position="806"/>
    </location>
</feature>
<feature type="region of interest" description="Disordered" evidence="1">
    <location>
        <begin position="984"/>
        <end position="1461"/>
    </location>
</feature>
<dbReference type="InterPro" id="IPR014752">
    <property type="entry name" value="Arrestin-like_C"/>
</dbReference>
<dbReference type="PANTHER" id="PTHR36419">
    <property type="entry name" value="ARRESTIN FAMILY PROTEIN 1"/>
    <property type="match status" value="1"/>
</dbReference>
<sequence length="1461" mass="152487">MSHPARLSLRAPPHLPFIQGFPGIPPSPASASSSTPTPERKAAGVHGTLELRIGHLPVKAKWVRVELRKHEVLPAGFPGVTLEGTWEHVGGISTLWQPPQGKEWDSIETADFKFFLPLPENIPPSIELPRNTGVRYELVAAMCYRQKGGLFKKESSPIVKTSEWLVITKHELHSAWPIYQVPDSRTVQAANGQINLTISRPCSAFGSGDRIQFTATLKSAKSQPFKLKGFECTLLEVVTSIPLPPDPSSTKGKKRKSLQQPIAKTRPIGTVKAVVDETVGLGGEKSARIEMHIDRALVTVKHARTIEVGYELEVKAVTDGLRDKVEMGGIVYIVGPFARAHAQEAVKDIGYVEALCPNRPRLTSMQSTPSPFNTPPGSGPNTPPIQNASGHRPTHSVPYGPVSTLTPRQSSYGAVQQMQQQYQQQQHLQQQQQQQHTLQGFIPRQPTGRPSSITTMGSDSTSTTHPAGGHSEFGFTPIGNQGQSQGRLYQTMPNPQASGTPAGRKNDVAFPSPQPTSPRPRSVTPTSLTVESGEGEPRYTQSEMGHGGGTGGYADDNKRYSSITTATFGRWDKGLQKAMGNGGESGEGTLMSIAASDATPTPTSPTVPSISTRPTSPAAAGGPSRPTSTRPPVPPPSAYMSAEAEKRMQRDLYESARSRAVATQLAQGNSLDTIGLSPNPGPRTAMTGDVPDAPPPEYAPPRPKQPDREYTAPRPLSTYTSLNGSPSNISSPASGAGASPPLAQDTISASPPRPPQQLSAFASAEQEKEAQRRRYEDAIARTGSPSASRSVSASASGSGSSSGIIDKVTRQSSIITALKSDAPLRTTQGVSLHDSAMASSSFSSWSAGPSNHHATIGLGLSSGLSEKEQMRRYYEAQDRVARAANRETSPGRVTSIGTSSVLSRKSGGGSLGSVTGLTKDGGTVNGNTDFAPSYADAGGSRIAGSSSGQPSDVGGVGPAGAAIGALSEKEQMRRYYEAQDRVAAAASGSNSVNSSPQAGHAAYQSANSSITTSQAQLPGYGSPSRGSSALASGSGQGRDARSSAGAGESGGSALSEKEQMRRYYEAQDRVAHAQRGESALQNGPYTPPRSGQRDSASSPTPNSIMNGLDYSPAASTIPSVMRGPGTAMDEKEQMRRYYEAQDRVAQANGSGSAGASGSVSPPVSKYQATPPRPIQLASLQNPGRSPRTSTSSRPSSPSPSVTASGSGSGSAQKPISILDSSSSASASANASAKPGSVVSAIDEKEQMRRYYEAMDRVQQASSVPGAESGSGSGQLNQFTGVSSSSRTAEHEDQIHESSGSGSGFNLGPMVDSPPAFEPSSSGLFDHHNSTSASASESDAPGSMSALRQQRPSTSLGTIASGYGLHHTSSSMRLGSSSTSLGDAGTFLARPNTTDPSLGTNTTNAANISTPAPASRDPTVKAGKARAMIDSQGQGEPSDVPPPPLPARPPKEYVRLLSPVGE</sequence>